<evidence type="ECO:0000313" key="3">
    <source>
        <dbReference type="Proteomes" id="UP000314251"/>
    </source>
</evidence>
<keyword evidence="3" id="KW-1185">Reference proteome</keyword>
<comment type="caution">
    <text evidence="2">The sequence shown here is derived from an EMBL/GenBank/DDBJ whole genome shotgun (WGS) entry which is preliminary data.</text>
</comment>
<dbReference type="EMBL" id="VDLY02000022">
    <property type="protein sequence ID" value="KAB8160284.1"/>
    <property type="molecule type" value="Genomic_DNA"/>
</dbReference>
<feature type="transmembrane region" description="Helical" evidence="1">
    <location>
        <begin position="240"/>
        <end position="258"/>
    </location>
</feature>
<keyword evidence="1" id="KW-1133">Transmembrane helix</keyword>
<keyword evidence="1" id="KW-0472">Membrane</keyword>
<evidence type="ECO:0000313" key="2">
    <source>
        <dbReference type="EMBL" id="KAB8160284.1"/>
    </source>
</evidence>
<dbReference type="Proteomes" id="UP000314251">
    <property type="component" value="Unassembled WGS sequence"/>
</dbReference>
<evidence type="ECO:0000256" key="1">
    <source>
        <dbReference type="SAM" id="Phobius"/>
    </source>
</evidence>
<feature type="transmembrane region" description="Helical" evidence="1">
    <location>
        <begin position="64"/>
        <end position="90"/>
    </location>
</feature>
<gene>
    <name evidence="2" type="ORF">FH607_027115</name>
</gene>
<accession>A0A5N5ZUV8</accession>
<protein>
    <recommendedName>
        <fullName evidence="4">Vegetative cell wall protein gp1</fullName>
    </recommendedName>
</protein>
<feature type="transmembrane region" description="Helical" evidence="1">
    <location>
        <begin position="16"/>
        <end position="38"/>
    </location>
</feature>
<dbReference type="OrthoDB" id="529448at2"/>
<name>A0A5N5ZUV8_9ACTN</name>
<dbReference type="RefSeq" id="WP_139674072.1">
    <property type="nucleotide sequence ID" value="NZ_VDLY02000022.1"/>
</dbReference>
<organism evidence="2 3">
    <name type="scientific">Streptomyces mimosae</name>
    <dbReference type="NCBI Taxonomy" id="2586635"/>
    <lineage>
        <taxon>Bacteria</taxon>
        <taxon>Bacillati</taxon>
        <taxon>Actinomycetota</taxon>
        <taxon>Actinomycetes</taxon>
        <taxon>Kitasatosporales</taxon>
        <taxon>Streptomycetaceae</taxon>
        <taxon>Streptomyces</taxon>
    </lineage>
</organism>
<evidence type="ECO:0008006" key="4">
    <source>
        <dbReference type="Google" id="ProtNLM"/>
    </source>
</evidence>
<dbReference type="AlphaFoldDB" id="A0A5N5ZUV8"/>
<keyword evidence="1" id="KW-0812">Transmembrane</keyword>
<sequence>MNVFLDALSKKLAEQWLSVLVLPGALWVATAFLAARAGHRRAFDLRMMSDELDRWTENAPSTGVIVFVLLGLLLASAAAGLAATGLGAVAQRLWMARGHRPPGRWLVTWRQKRWRAAEERVVALMSEALRTHPPRGARTPEGDASAERVVSYGPALAEELARRDAIGLEFPGRPTWIGDRWRANSTRIHRAYGLDIAVVWPRLWSVLPETLRADIAAAQASCTAAATCVGWGALYAALGVLWWPGLLLGGTVLIAGVLRSRTSTTTLCLLVESAADLHGPTLAEQLRMSCPGPVTSALGEDMSALFRKDRGPLAG</sequence>
<reference evidence="2" key="1">
    <citation type="submission" date="2019-10" db="EMBL/GenBank/DDBJ databases">
        <title>Nonomuraea sp. nov., isolated from Phyllanthus amarus.</title>
        <authorList>
            <person name="Klykleung N."/>
            <person name="Tanasupawat S."/>
        </authorList>
    </citation>
    <scope>NUCLEOTIDE SEQUENCE [LARGE SCALE GENOMIC DNA]</scope>
    <source>
        <strain evidence="2">3MP-10</strain>
    </source>
</reference>
<proteinExistence type="predicted"/>